<dbReference type="InterPro" id="IPR018060">
    <property type="entry name" value="HTH_AraC"/>
</dbReference>
<gene>
    <name evidence="5" type="ORF">GPL21_05190</name>
</gene>
<name>A0A844SG57_9BRAD</name>
<keyword evidence="2" id="KW-0238">DNA-binding</keyword>
<evidence type="ECO:0000256" key="2">
    <source>
        <dbReference type="ARBA" id="ARBA00023125"/>
    </source>
</evidence>
<comment type="caution">
    <text evidence="5">The sequence shown here is derived from an EMBL/GenBank/DDBJ whole genome shotgun (WGS) entry which is preliminary data.</text>
</comment>
<dbReference type="Gene3D" id="1.10.10.60">
    <property type="entry name" value="Homeodomain-like"/>
    <property type="match status" value="1"/>
</dbReference>
<feature type="domain" description="HTH araC/xylS-type" evidence="4">
    <location>
        <begin position="239"/>
        <end position="338"/>
    </location>
</feature>
<dbReference type="AlphaFoldDB" id="A0A844SG57"/>
<evidence type="ECO:0000256" key="1">
    <source>
        <dbReference type="ARBA" id="ARBA00023015"/>
    </source>
</evidence>
<organism evidence="5 6">
    <name type="scientific">Bradyrhizobium pachyrhizi</name>
    <dbReference type="NCBI Taxonomy" id="280333"/>
    <lineage>
        <taxon>Bacteria</taxon>
        <taxon>Pseudomonadati</taxon>
        <taxon>Pseudomonadota</taxon>
        <taxon>Alphaproteobacteria</taxon>
        <taxon>Hyphomicrobiales</taxon>
        <taxon>Nitrobacteraceae</taxon>
        <taxon>Bradyrhizobium</taxon>
    </lineage>
</organism>
<keyword evidence="3" id="KW-0804">Transcription</keyword>
<dbReference type="Pfam" id="PF12625">
    <property type="entry name" value="Arabinose_bd"/>
    <property type="match status" value="1"/>
</dbReference>
<dbReference type="SUPFAM" id="SSF46689">
    <property type="entry name" value="Homeodomain-like"/>
    <property type="match status" value="1"/>
</dbReference>
<evidence type="ECO:0000259" key="4">
    <source>
        <dbReference type="PROSITE" id="PS01124"/>
    </source>
</evidence>
<dbReference type="Proteomes" id="UP000436468">
    <property type="component" value="Unassembled WGS sequence"/>
</dbReference>
<dbReference type="RefSeq" id="WP_157341493.1">
    <property type="nucleotide sequence ID" value="NZ_WQNF01000003.1"/>
</dbReference>
<evidence type="ECO:0000313" key="6">
    <source>
        <dbReference type="Proteomes" id="UP000436468"/>
    </source>
</evidence>
<evidence type="ECO:0000313" key="5">
    <source>
        <dbReference type="EMBL" id="MVT64506.1"/>
    </source>
</evidence>
<dbReference type="PROSITE" id="PS01124">
    <property type="entry name" value="HTH_ARAC_FAMILY_2"/>
    <property type="match status" value="1"/>
</dbReference>
<dbReference type="InterPro" id="IPR009057">
    <property type="entry name" value="Homeodomain-like_sf"/>
</dbReference>
<keyword evidence="6" id="KW-1185">Reference proteome</keyword>
<dbReference type="SMART" id="SM00342">
    <property type="entry name" value="HTH_ARAC"/>
    <property type="match status" value="1"/>
</dbReference>
<dbReference type="GO" id="GO:0003700">
    <property type="term" value="F:DNA-binding transcription factor activity"/>
    <property type="evidence" value="ECO:0007669"/>
    <property type="project" value="InterPro"/>
</dbReference>
<keyword evidence="1" id="KW-0805">Transcription regulation</keyword>
<dbReference type="InterPro" id="IPR020449">
    <property type="entry name" value="Tscrpt_reg_AraC-type_HTH"/>
</dbReference>
<protein>
    <submittedName>
        <fullName evidence="5">Helix-turn-helix domain-containing protein</fullName>
    </submittedName>
</protein>
<dbReference type="GO" id="GO:0005829">
    <property type="term" value="C:cytosol"/>
    <property type="evidence" value="ECO:0007669"/>
    <property type="project" value="TreeGrafter"/>
</dbReference>
<dbReference type="PANTHER" id="PTHR47894:SF4">
    <property type="entry name" value="HTH-TYPE TRANSCRIPTIONAL REGULATOR GADX"/>
    <property type="match status" value="1"/>
</dbReference>
<dbReference type="PRINTS" id="PR00032">
    <property type="entry name" value="HTHARAC"/>
</dbReference>
<sequence length="390" mass="42514">MAMQEQSVICAAVADATLAAVGPKADDVRLLKAKLGIEQGNRTPSKTASFPLATFTAALEAAASDRGDGLLGLKLGRSFHFEGFGELATLALAAATLGDALEKFVRHSSVLQSNSSFDLSVSGDLARLSYAIVDPSIKLRRQDACFTVAVQHAFLSRKLGYEVRPSLVEFQNTPELDASDYRAHFGCTVQFGKPLNSICFPARLLEEPAALANPDLGSRLEAILADRMRAMAGSFDFSFAIDAWMVSAFSAGTSVEIEQAASDFGMSLRSFQRKLMECEINYLEIRNRVRCRIARQLLSETSTAITSIALYLGYSETSAFSRVFRHLTNISPSRYRMQARPALEDRGSWRRSPTLDGNAWLIAGRELAASSRQQPAIGRWGARASGRYFG</sequence>
<proteinExistence type="predicted"/>
<dbReference type="Pfam" id="PF12833">
    <property type="entry name" value="HTH_18"/>
    <property type="match status" value="1"/>
</dbReference>
<dbReference type="EMBL" id="WQNF01000003">
    <property type="protein sequence ID" value="MVT64506.1"/>
    <property type="molecule type" value="Genomic_DNA"/>
</dbReference>
<reference evidence="5 6" key="1">
    <citation type="submission" date="2019-12" db="EMBL/GenBank/DDBJ databases">
        <title>Draft genome sequences Bradyrhizobium cajani AMBPC1010, Bradyrhizobium pachyrhizi AMBPC1040 and Bradyrhizobium yuanmingense ALSPC3051, three plant growth promoting strains isolated from nodules of Cajanus cajan L. in Dominican Republic.</title>
        <authorList>
            <person name="Flores-Felix J.D."/>
            <person name="Araujo J."/>
            <person name="Diaz-Alcantara C."/>
            <person name="Gonzalez-Andres F."/>
            <person name="Velazquez E."/>
        </authorList>
    </citation>
    <scope>NUCLEOTIDE SEQUENCE [LARGE SCALE GENOMIC DNA]</scope>
    <source>
        <strain evidence="5 6">1040</strain>
    </source>
</reference>
<accession>A0A844SG57</accession>
<dbReference type="GO" id="GO:0000976">
    <property type="term" value="F:transcription cis-regulatory region binding"/>
    <property type="evidence" value="ECO:0007669"/>
    <property type="project" value="TreeGrafter"/>
</dbReference>
<dbReference type="InterPro" id="IPR032687">
    <property type="entry name" value="AraC-type_N"/>
</dbReference>
<evidence type="ECO:0000256" key="3">
    <source>
        <dbReference type="ARBA" id="ARBA00023163"/>
    </source>
</evidence>
<dbReference type="PANTHER" id="PTHR47894">
    <property type="entry name" value="HTH-TYPE TRANSCRIPTIONAL REGULATOR GADX"/>
    <property type="match status" value="1"/>
</dbReference>